<keyword evidence="2" id="KW-1185">Reference proteome</keyword>
<dbReference type="EMBL" id="JAPNKA010000001">
    <property type="protein sequence ID" value="MCY1082096.1"/>
    <property type="molecule type" value="Genomic_DNA"/>
</dbReference>
<sequence>MRTAQRDAAEMANRAAYRVLSNARRGEMMFTLCSEFKTLYDLMLKEKHPGAKVTACVSDDIEIVPFDIPRPSNP</sequence>
<gene>
    <name evidence="1" type="ORF">OV287_47405</name>
</gene>
<organism evidence="1 2">
    <name type="scientific">Archangium lansingense</name>
    <dbReference type="NCBI Taxonomy" id="2995310"/>
    <lineage>
        <taxon>Bacteria</taxon>
        <taxon>Pseudomonadati</taxon>
        <taxon>Myxococcota</taxon>
        <taxon>Myxococcia</taxon>
        <taxon>Myxococcales</taxon>
        <taxon>Cystobacterineae</taxon>
        <taxon>Archangiaceae</taxon>
        <taxon>Archangium</taxon>
    </lineage>
</organism>
<proteinExistence type="predicted"/>
<evidence type="ECO:0000313" key="1">
    <source>
        <dbReference type="EMBL" id="MCY1082096.1"/>
    </source>
</evidence>
<reference evidence="1 2" key="1">
    <citation type="submission" date="2022-11" db="EMBL/GenBank/DDBJ databases">
        <title>Minimal conservation of predation-associated metabolite biosynthetic gene clusters underscores biosynthetic potential of Myxococcota including descriptions for ten novel species: Archangium lansinium sp. nov., Myxococcus landrumus sp. nov., Nannocystis bai.</title>
        <authorList>
            <person name="Ahearne A."/>
            <person name="Stevens C."/>
            <person name="Phillips K."/>
        </authorList>
    </citation>
    <scope>NUCLEOTIDE SEQUENCE [LARGE SCALE GENOMIC DNA]</scope>
    <source>
        <strain evidence="1 2">MIWBW</strain>
    </source>
</reference>
<dbReference type="Proteomes" id="UP001207654">
    <property type="component" value="Unassembled WGS sequence"/>
</dbReference>
<comment type="caution">
    <text evidence="1">The sequence shown here is derived from an EMBL/GenBank/DDBJ whole genome shotgun (WGS) entry which is preliminary data.</text>
</comment>
<accession>A0ABT4AK69</accession>
<name>A0ABT4AK69_9BACT</name>
<protein>
    <submittedName>
        <fullName evidence="1">Uncharacterized protein</fullName>
    </submittedName>
</protein>
<evidence type="ECO:0000313" key="2">
    <source>
        <dbReference type="Proteomes" id="UP001207654"/>
    </source>
</evidence>
<dbReference type="RefSeq" id="WP_267540672.1">
    <property type="nucleotide sequence ID" value="NZ_JAPNKA010000001.1"/>
</dbReference>